<sequence length="282" mass="32764">MSAHALRKSVRGRGFGNHAGKEVAMMGKNSQNKASKLSHQQTEVQNPSKKLKKNTMKPHLEDHLQQIPFQLRRIMKSKEKMNIGSSKLKKIMRAYKSKAQTEICEQEQIKVPHFRRGKKESERAYLRRMSQETQHVLFLTKNQPERDPEQMLEEKPKTSNKNLKKKKYNKAKLLHKKKVKQQEDVERKIFTDKVQFGEVAMAPPLLNVKPKKAPVKPQRASNSLLLSSILGHTDVSTAKPSMARQKIIEGEHKRVVQAYRQLKRKKSEKLQKERMNKLLNPQ</sequence>
<keyword evidence="3" id="KW-1185">Reference proteome</keyword>
<accession>A0A9D3SU91</accession>
<feature type="region of interest" description="Disordered" evidence="1">
    <location>
        <begin position="141"/>
        <end position="164"/>
    </location>
</feature>
<feature type="compositionally biased region" description="Basic residues" evidence="1">
    <location>
        <begin position="1"/>
        <end position="11"/>
    </location>
</feature>
<feature type="compositionally biased region" description="Polar residues" evidence="1">
    <location>
        <begin position="28"/>
        <end position="48"/>
    </location>
</feature>
<gene>
    <name evidence="2" type="ORF">KOW79_001761</name>
</gene>
<dbReference type="AlphaFoldDB" id="A0A9D3SU91"/>
<evidence type="ECO:0008006" key="4">
    <source>
        <dbReference type="Google" id="ProtNLM"/>
    </source>
</evidence>
<name>A0A9D3SU91_9TELE</name>
<feature type="compositionally biased region" description="Basic and acidic residues" evidence="1">
    <location>
        <begin position="143"/>
        <end position="157"/>
    </location>
</feature>
<dbReference type="EMBL" id="JAHKSW010000002">
    <property type="protein sequence ID" value="KAG7335165.1"/>
    <property type="molecule type" value="Genomic_DNA"/>
</dbReference>
<reference evidence="2 3" key="1">
    <citation type="submission" date="2021-06" db="EMBL/GenBank/DDBJ databases">
        <title>Chromosome-level genome assembly of the red-tail catfish (Hemibagrus wyckioides).</title>
        <authorList>
            <person name="Shao F."/>
        </authorList>
    </citation>
    <scope>NUCLEOTIDE SEQUENCE [LARGE SCALE GENOMIC DNA]</scope>
    <source>
        <strain evidence="2">EC202008001</strain>
        <tissue evidence="2">Blood</tissue>
    </source>
</reference>
<comment type="caution">
    <text evidence="2">The sequence shown here is derived from an EMBL/GenBank/DDBJ whole genome shotgun (WGS) entry which is preliminary data.</text>
</comment>
<evidence type="ECO:0000313" key="3">
    <source>
        <dbReference type="Proteomes" id="UP000824219"/>
    </source>
</evidence>
<feature type="region of interest" description="Disordered" evidence="1">
    <location>
        <begin position="263"/>
        <end position="282"/>
    </location>
</feature>
<dbReference type="GO" id="GO:0005634">
    <property type="term" value="C:nucleus"/>
    <property type="evidence" value="ECO:0007669"/>
    <property type="project" value="TreeGrafter"/>
</dbReference>
<feature type="region of interest" description="Disordered" evidence="1">
    <location>
        <begin position="1"/>
        <end position="57"/>
    </location>
</feature>
<evidence type="ECO:0000313" key="2">
    <source>
        <dbReference type="EMBL" id="KAG7335165.1"/>
    </source>
</evidence>
<dbReference type="PANTHER" id="PTHR21838:SF2">
    <property type="entry name" value="COILED-COIL DOMAIN-CONTAINING PROTEIN 137"/>
    <property type="match status" value="1"/>
</dbReference>
<dbReference type="InterPro" id="IPR026680">
    <property type="entry name" value="CCDC137"/>
</dbReference>
<proteinExistence type="predicted"/>
<dbReference type="PANTHER" id="PTHR21838">
    <property type="entry name" value="COILED-COIL DOMAIN-CONTAINING PROTEIN 137"/>
    <property type="match status" value="1"/>
</dbReference>
<dbReference type="OrthoDB" id="5876637at2759"/>
<protein>
    <recommendedName>
        <fullName evidence="4">Coiled-coil domain-containing protein 137</fullName>
    </recommendedName>
</protein>
<organism evidence="2 3">
    <name type="scientific">Hemibagrus wyckioides</name>
    <dbReference type="NCBI Taxonomy" id="337641"/>
    <lineage>
        <taxon>Eukaryota</taxon>
        <taxon>Metazoa</taxon>
        <taxon>Chordata</taxon>
        <taxon>Craniata</taxon>
        <taxon>Vertebrata</taxon>
        <taxon>Euteleostomi</taxon>
        <taxon>Actinopterygii</taxon>
        <taxon>Neopterygii</taxon>
        <taxon>Teleostei</taxon>
        <taxon>Ostariophysi</taxon>
        <taxon>Siluriformes</taxon>
        <taxon>Bagridae</taxon>
        <taxon>Hemibagrus</taxon>
    </lineage>
</organism>
<dbReference type="Proteomes" id="UP000824219">
    <property type="component" value="Linkage Group LG02"/>
</dbReference>
<evidence type="ECO:0000256" key="1">
    <source>
        <dbReference type="SAM" id="MobiDB-lite"/>
    </source>
</evidence>